<accession>A0A5J4Z8X4</accession>
<feature type="region of interest" description="Disordered" evidence="1">
    <location>
        <begin position="73"/>
        <end position="134"/>
    </location>
</feature>
<evidence type="ECO:0000256" key="1">
    <source>
        <dbReference type="SAM" id="MobiDB-lite"/>
    </source>
</evidence>
<evidence type="ECO:0000313" key="2">
    <source>
        <dbReference type="EMBL" id="KAA8514860.1"/>
    </source>
</evidence>
<feature type="region of interest" description="Disordered" evidence="1">
    <location>
        <begin position="1"/>
        <end position="36"/>
    </location>
</feature>
<proteinExistence type="predicted"/>
<dbReference type="EMBL" id="CM018052">
    <property type="protein sequence ID" value="KAA8514860.1"/>
    <property type="molecule type" value="Genomic_DNA"/>
</dbReference>
<keyword evidence="3" id="KW-1185">Reference proteome</keyword>
<evidence type="ECO:0000313" key="3">
    <source>
        <dbReference type="Proteomes" id="UP000325577"/>
    </source>
</evidence>
<gene>
    <name evidence="2" type="ORF">F0562_018039</name>
</gene>
<sequence>MDYSMIVPKAEKKPETQSAQPAGGFNQAPPPMTMSGHIAQLEQLSQIRRLQNVDLIQSRSMRLNFRDNYEDYYMHGPPHGYPENGHGPQGWPQPPPRPPPTRYMRQGPPPPGPPQPQLASGSFIEGNPHDCTIM</sequence>
<protein>
    <submittedName>
        <fullName evidence="2">Uncharacterized protein</fullName>
    </submittedName>
</protein>
<dbReference type="Proteomes" id="UP000325577">
    <property type="component" value="Linkage Group LG9"/>
</dbReference>
<dbReference type="AlphaFoldDB" id="A0A5J4Z8X4"/>
<organism evidence="2 3">
    <name type="scientific">Nyssa sinensis</name>
    <dbReference type="NCBI Taxonomy" id="561372"/>
    <lineage>
        <taxon>Eukaryota</taxon>
        <taxon>Viridiplantae</taxon>
        <taxon>Streptophyta</taxon>
        <taxon>Embryophyta</taxon>
        <taxon>Tracheophyta</taxon>
        <taxon>Spermatophyta</taxon>
        <taxon>Magnoliopsida</taxon>
        <taxon>eudicotyledons</taxon>
        <taxon>Gunneridae</taxon>
        <taxon>Pentapetalae</taxon>
        <taxon>asterids</taxon>
        <taxon>Cornales</taxon>
        <taxon>Nyssaceae</taxon>
        <taxon>Nyssa</taxon>
    </lineage>
</organism>
<reference evidence="2 3" key="1">
    <citation type="submission" date="2019-09" db="EMBL/GenBank/DDBJ databases">
        <title>A chromosome-level genome assembly of the Chinese tupelo Nyssa sinensis.</title>
        <authorList>
            <person name="Yang X."/>
            <person name="Kang M."/>
            <person name="Yang Y."/>
            <person name="Xiong H."/>
            <person name="Wang M."/>
            <person name="Zhang Z."/>
            <person name="Wang Z."/>
            <person name="Wu H."/>
            <person name="Ma T."/>
            <person name="Liu J."/>
            <person name="Xi Z."/>
        </authorList>
    </citation>
    <scope>NUCLEOTIDE SEQUENCE [LARGE SCALE GENOMIC DNA]</scope>
    <source>
        <strain evidence="2">J267</strain>
        <tissue evidence="2">Leaf</tissue>
    </source>
</reference>
<name>A0A5J4Z8X4_9ASTE</name>
<feature type="compositionally biased region" description="Pro residues" evidence="1">
    <location>
        <begin position="91"/>
        <end position="116"/>
    </location>
</feature>